<accession>A0A840WK11</accession>
<dbReference type="InterPro" id="IPR023346">
    <property type="entry name" value="Lysozyme-like_dom_sf"/>
</dbReference>
<comment type="caution">
    <text evidence="2">The sequence shown here is derived from an EMBL/GenBank/DDBJ whole genome shotgun (WGS) entry which is preliminary data.</text>
</comment>
<dbReference type="RefSeq" id="WP_184008144.1">
    <property type="nucleotide sequence ID" value="NZ_JACIJS010000001.1"/>
</dbReference>
<dbReference type="EMBL" id="JACIJS010000001">
    <property type="protein sequence ID" value="MBB5514513.1"/>
    <property type="molecule type" value="Genomic_DNA"/>
</dbReference>
<sequence>MKRVLLFCLLIPGLALAQNFVGTTGSLAGQGSLQFASQRPPAFLGSILTRDAGPGQADPMVLRGLRDLVAEVEAGPAGYNAVVLSAVIKPPKRPTEMTLRDVFAWIDATPGQNHAIGRYQFIPTTLDYLVRRTKTPLSARFSPALQDRFADILLHQAGAGEVSFGRISNDLFLDQLAQVWAALPMRDGRSAYHGVGRNKALMSRAEYRARVAAILG</sequence>
<evidence type="ECO:0000313" key="2">
    <source>
        <dbReference type="EMBL" id="MBB5514513.1"/>
    </source>
</evidence>
<reference evidence="2 3" key="1">
    <citation type="submission" date="2020-08" db="EMBL/GenBank/DDBJ databases">
        <title>Genomic Encyclopedia of Type Strains, Phase IV (KMG-IV): sequencing the most valuable type-strain genomes for metagenomic binning, comparative biology and taxonomic classification.</title>
        <authorList>
            <person name="Goeker M."/>
        </authorList>
    </citation>
    <scope>NUCLEOTIDE SEQUENCE [LARGE SCALE GENOMIC DNA]</scope>
    <source>
        <strain evidence="2 3">DSM 103377</strain>
    </source>
</reference>
<protein>
    <submittedName>
        <fullName evidence="2">Uncharacterized protein</fullName>
    </submittedName>
</protein>
<keyword evidence="1" id="KW-0732">Signal</keyword>
<feature type="signal peptide" evidence="1">
    <location>
        <begin position="1"/>
        <end position="17"/>
    </location>
</feature>
<organism evidence="2 3">
    <name type="scientific">Rubricella aquisinus</name>
    <dbReference type="NCBI Taxonomy" id="2028108"/>
    <lineage>
        <taxon>Bacteria</taxon>
        <taxon>Pseudomonadati</taxon>
        <taxon>Pseudomonadota</taxon>
        <taxon>Alphaproteobacteria</taxon>
        <taxon>Rhodobacterales</taxon>
        <taxon>Paracoccaceae</taxon>
        <taxon>Rubricella</taxon>
    </lineage>
</organism>
<name>A0A840WK11_9RHOB</name>
<dbReference type="AlphaFoldDB" id="A0A840WK11"/>
<dbReference type="SUPFAM" id="SSF53955">
    <property type="entry name" value="Lysozyme-like"/>
    <property type="match status" value="1"/>
</dbReference>
<proteinExistence type="predicted"/>
<feature type="chain" id="PRO_5032310448" evidence="1">
    <location>
        <begin position="18"/>
        <end position="216"/>
    </location>
</feature>
<evidence type="ECO:0000313" key="3">
    <source>
        <dbReference type="Proteomes" id="UP000553766"/>
    </source>
</evidence>
<dbReference type="Proteomes" id="UP000553766">
    <property type="component" value="Unassembled WGS sequence"/>
</dbReference>
<dbReference type="Gene3D" id="1.10.530.10">
    <property type="match status" value="1"/>
</dbReference>
<evidence type="ECO:0000256" key="1">
    <source>
        <dbReference type="SAM" id="SignalP"/>
    </source>
</evidence>
<keyword evidence="3" id="KW-1185">Reference proteome</keyword>
<gene>
    <name evidence="2" type="ORF">FHS89_000511</name>
</gene>